<dbReference type="Proteomes" id="UP000245466">
    <property type="component" value="Unassembled WGS sequence"/>
</dbReference>
<accession>A0A2U1ANF1</accession>
<dbReference type="AlphaFoldDB" id="A0A2U1ANF1"/>
<comment type="caution">
    <text evidence="2">The sequence shown here is derived from an EMBL/GenBank/DDBJ whole genome shotgun (WGS) entry which is preliminary data.</text>
</comment>
<keyword evidence="3" id="KW-1185">Reference proteome</keyword>
<evidence type="ECO:0000313" key="2">
    <source>
        <dbReference type="EMBL" id="PVY37908.1"/>
    </source>
</evidence>
<dbReference type="InterPro" id="IPR007712">
    <property type="entry name" value="RelE/ParE_toxin"/>
</dbReference>
<proteinExistence type="predicted"/>
<gene>
    <name evidence="2" type="ORF">C8E01_12010</name>
</gene>
<evidence type="ECO:0000313" key="3">
    <source>
        <dbReference type="Proteomes" id="UP000245466"/>
    </source>
</evidence>
<dbReference type="EMBL" id="QEKI01000020">
    <property type="protein sequence ID" value="PVY37908.1"/>
    <property type="molecule type" value="Genomic_DNA"/>
</dbReference>
<reference evidence="2 3" key="1">
    <citation type="submission" date="2018-04" db="EMBL/GenBank/DDBJ databases">
        <title>Genomic Encyclopedia of Type Strains, Phase IV (KMG-IV): sequencing the most valuable type-strain genomes for metagenomic binning, comparative biology and taxonomic classification.</title>
        <authorList>
            <person name="Goeker M."/>
        </authorList>
    </citation>
    <scope>NUCLEOTIDE SEQUENCE [LARGE SCALE GENOMIC DNA]</scope>
    <source>
        <strain evidence="2 3">DSM 100231</strain>
    </source>
</reference>
<evidence type="ECO:0000256" key="1">
    <source>
        <dbReference type="ARBA" id="ARBA00022649"/>
    </source>
</evidence>
<sequence length="97" mass="11618">MAQIVWNKRASKQLADLQNYLQQEFGEKVAQTFTYRIFQFLELLVKYPQIGTLESPEKDIRGFLLHRHTTILYKQKEETIYILALFDNRQNPQKKTI</sequence>
<organism evidence="2 3">
    <name type="scientific">Pontibacter virosus</name>
    <dbReference type="NCBI Taxonomy" id="1765052"/>
    <lineage>
        <taxon>Bacteria</taxon>
        <taxon>Pseudomonadati</taxon>
        <taxon>Bacteroidota</taxon>
        <taxon>Cytophagia</taxon>
        <taxon>Cytophagales</taxon>
        <taxon>Hymenobacteraceae</taxon>
        <taxon>Pontibacter</taxon>
    </lineage>
</organism>
<dbReference type="OrthoDB" id="5574284at2"/>
<keyword evidence="1" id="KW-1277">Toxin-antitoxin system</keyword>
<protein>
    <submittedName>
        <fullName evidence="2">Plasmid stabilization system protein ParE</fullName>
    </submittedName>
</protein>
<dbReference type="InterPro" id="IPR035093">
    <property type="entry name" value="RelE/ParE_toxin_dom_sf"/>
</dbReference>
<dbReference type="RefSeq" id="WP_116545164.1">
    <property type="nucleotide sequence ID" value="NZ_QEKI01000020.1"/>
</dbReference>
<name>A0A2U1ANF1_9BACT</name>
<dbReference type="Gene3D" id="3.30.2310.20">
    <property type="entry name" value="RelE-like"/>
    <property type="match status" value="1"/>
</dbReference>
<dbReference type="Pfam" id="PF05016">
    <property type="entry name" value="ParE_toxin"/>
    <property type="match status" value="1"/>
</dbReference>